<dbReference type="GO" id="GO:0005524">
    <property type="term" value="F:ATP binding"/>
    <property type="evidence" value="ECO:0007669"/>
    <property type="project" value="UniProtKB-KW"/>
</dbReference>
<dbReference type="InterPro" id="IPR011992">
    <property type="entry name" value="EF-hand-dom_pair"/>
</dbReference>
<dbReference type="GO" id="GO:0004674">
    <property type="term" value="F:protein serine/threonine kinase activity"/>
    <property type="evidence" value="ECO:0007669"/>
    <property type="project" value="UniProtKB-KW"/>
</dbReference>
<evidence type="ECO:0000256" key="1">
    <source>
        <dbReference type="ARBA" id="ARBA00004635"/>
    </source>
</evidence>
<dbReference type="PROSITE" id="PS00018">
    <property type="entry name" value="EF_HAND_1"/>
    <property type="match status" value="3"/>
</dbReference>
<keyword evidence="19" id="KW-1185">Reference proteome</keyword>
<dbReference type="InterPro" id="IPR018247">
    <property type="entry name" value="EF_Hand_1_Ca_BS"/>
</dbReference>
<keyword evidence="4" id="KW-0808">Transferase</keyword>
<keyword evidence="3" id="KW-0723">Serine/threonine-protein kinase</keyword>
<dbReference type="PROSITE" id="PS50222">
    <property type="entry name" value="EF_HAND_2"/>
    <property type="match status" value="3"/>
</dbReference>
<keyword evidence="5" id="KW-0519">Myristate</keyword>
<evidence type="ECO:0000256" key="11">
    <source>
        <dbReference type="ARBA" id="ARBA00022840"/>
    </source>
</evidence>
<keyword evidence="7" id="KW-0677">Repeat</keyword>
<evidence type="ECO:0000256" key="5">
    <source>
        <dbReference type="ARBA" id="ARBA00022707"/>
    </source>
</evidence>
<comment type="catalytic activity">
    <reaction evidence="14">
        <text>L-seryl-[protein] + ATP = O-phospho-L-seryl-[protein] + ADP + H(+)</text>
        <dbReference type="Rhea" id="RHEA:17989"/>
        <dbReference type="Rhea" id="RHEA-COMP:9863"/>
        <dbReference type="Rhea" id="RHEA-COMP:11604"/>
        <dbReference type="ChEBI" id="CHEBI:15378"/>
        <dbReference type="ChEBI" id="CHEBI:29999"/>
        <dbReference type="ChEBI" id="CHEBI:30616"/>
        <dbReference type="ChEBI" id="CHEBI:83421"/>
        <dbReference type="ChEBI" id="CHEBI:456216"/>
        <dbReference type="EC" id="2.7.11.1"/>
    </reaction>
</comment>
<accession>A0A830HRZ2</accession>
<keyword evidence="8" id="KW-0547">Nucleotide-binding</keyword>
<feature type="region of interest" description="Disordered" evidence="15">
    <location>
        <begin position="1"/>
        <end position="39"/>
    </location>
</feature>
<dbReference type="InterPro" id="IPR050205">
    <property type="entry name" value="CDPK_Ser/Thr_kinases"/>
</dbReference>
<protein>
    <recommendedName>
        <fullName evidence="2">non-specific serine/threonine protein kinase</fullName>
        <ecNumber evidence="2">2.7.11.1</ecNumber>
    </recommendedName>
</protein>
<dbReference type="EC" id="2.7.11.1" evidence="2"/>
<keyword evidence="9 18" id="KW-0418">Kinase</keyword>
<dbReference type="SUPFAM" id="SSF47473">
    <property type="entry name" value="EF-hand"/>
    <property type="match status" value="1"/>
</dbReference>
<dbReference type="Pfam" id="PF00069">
    <property type="entry name" value="Pkinase"/>
    <property type="match status" value="1"/>
</dbReference>
<sequence length="578" mass="63070">MGGCLGRALGEGGGSSSSASNSGAAAAKKKKKMANGSGGSAMAPYEIARNGAPVFGYEQNFNQQWNLGKELGSGQFGTTFECTPAQKGRFNSTASKATTTTTTGTTTTDQAAAAAAAAPPPPPLFGYAVKIIPKKILNSKDAVGDVKREVSIMDTLAGVSENIVRFYAAYEDDGAIYLVMERCIGGELFDRIINLPKGHFSESDAAAIVRQMLQVVAKCHLNGVIHRDLKPENFLYHCADDTSDAQCLKATDFGLSEYFVDKQMFHDVVGSAYYVAPEVLKRRYGPEADVWSIGVIMYILLSGTPPFWAQTEAGIFNEILKGKKPNTTAPPWNKISQSAKKVLCQLLEHDPRQRLTAAQALTTPWVREDGDAPTVPLDHTILSSIRDFATYGKLKQAVLEQIASTFDDSEIRDLRDQFLIMDEDGDGLITVEEMLSATKKMRTGDGGRAVFSDDDEVLRMLKAMDANGDGVIDYMEFVAATMRLNQIQRGEHRDGWKRRVKLVFDKFDMDGNGLIDRSEVAQMFGLDGTDDALDAMIAEADKNNDGFIDYQELLDLLRQDANRKSVKKMKSQTSSGSD</sequence>
<dbReference type="InterPro" id="IPR000719">
    <property type="entry name" value="Prot_kinase_dom"/>
</dbReference>
<evidence type="ECO:0000256" key="9">
    <source>
        <dbReference type="ARBA" id="ARBA00022777"/>
    </source>
</evidence>
<dbReference type="FunFam" id="1.10.510.10:FF:000225">
    <property type="entry name" value="calcium-dependent protein kinase 28-like"/>
    <property type="match status" value="1"/>
</dbReference>
<dbReference type="GO" id="GO:0005509">
    <property type="term" value="F:calcium ion binding"/>
    <property type="evidence" value="ECO:0007669"/>
    <property type="project" value="InterPro"/>
</dbReference>
<evidence type="ECO:0000256" key="13">
    <source>
        <dbReference type="ARBA" id="ARBA00047899"/>
    </source>
</evidence>
<dbReference type="Gene3D" id="1.10.238.10">
    <property type="entry name" value="EF-hand"/>
    <property type="match status" value="1"/>
</dbReference>
<dbReference type="PANTHER" id="PTHR24349">
    <property type="entry name" value="SERINE/THREONINE-PROTEIN KINASE"/>
    <property type="match status" value="1"/>
</dbReference>
<evidence type="ECO:0000313" key="18">
    <source>
        <dbReference type="EMBL" id="GHP09453.1"/>
    </source>
</evidence>
<keyword evidence="12" id="KW-0449">Lipoprotein</keyword>
<dbReference type="CDD" id="cd05117">
    <property type="entry name" value="STKc_CAMK"/>
    <property type="match status" value="1"/>
</dbReference>
<feature type="domain" description="Protein kinase" evidence="16">
    <location>
        <begin position="65"/>
        <end position="366"/>
    </location>
</feature>
<evidence type="ECO:0000256" key="4">
    <source>
        <dbReference type="ARBA" id="ARBA00022679"/>
    </source>
</evidence>
<dbReference type="InterPro" id="IPR002048">
    <property type="entry name" value="EF_hand_dom"/>
</dbReference>
<feature type="compositionally biased region" description="Low complexity" evidence="15">
    <location>
        <begin position="16"/>
        <end position="26"/>
    </location>
</feature>
<dbReference type="Gene3D" id="1.10.510.10">
    <property type="entry name" value="Transferase(Phosphotransferase) domain 1"/>
    <property type="match status" value="1"/>
</dbReference>
<feature type="compositionally biased region" description="Gly residues" evidence="15">
    <location>
        <begin position="1"/>
        <end position="15"/>
    </location>
</feature>
<evidence type="ECO:0000256" key="2">
    <source>
        <dbReference type="ARBA" id="ARBA00012513"/>
    </source>
</evidence>
<name>A0A830HRZ2_9CHLO</name>
<dbReference type="SMART" id="SM00054">
    <property type="entry name" value="EFh"/>
    <property type="match status" value="4"/>
</dbReference>
<dbReference type="PROSITE" id="PS50011">
    <property type="entry name" value="PROTEIN_KINASE_DOM"/>
    <property type="match status" value="1"/>
</dbReference>
<dbReference type="AlphaFoldDB" id="A0A830HRZ2"/>
<evidence type="ECO:0000256" key="10">
    <source>
        <dbReference type="ARBA" id="ARBA00022837"/>
    </source>
</evidence>
<dbReference type="CDD" id="cd00051">
    <property type="entry name" value="EFh"/>
    <property type="match status" value="2"/>
</dbReference>
<evidence type="ECO:0000256" key="7">
    <source>
        <dbReference type="ARBA" id="ARBA00022737"/>
    </source>
</evidence>
<evidence type="ECO:0000259" key="17">
    <source>
        <dbReference type="PROSITE" id="PS50222"/>
    </source>
</evidence>
<dbReference type="EMBL" id="BNJQ01000025">
    <property type="protein sequence ID" value="GHP09453.1"/>
    <property type="molecule type" value="Genomic_DNA"/>
</dbReference>
<evidence type="ECO:0000313" key="19">
    <source>
        <dbReference type="Proteomes" id="UP000660262"/>
    </source>
</evidence>
<keyword evidence="11" id="KW-0067">ATP-binding</keyword>
<feature type="domain" description="EF-hand" evidence="17">
    <location>
        <begin position="409"/>
        <end position="444"/>
    </location>
</feature>
<dbReference type="FunFam" id="1.10.238.10:FF:000003">
    <property type="entry name" value="Calmodulin A"/>
    <property type="match status" value="1"/>
</dbReference>
<dbReference type="GO" id="GO:0016020">
    <property type="term" value="C:membrane"/>
    <property type="evidence" value="ECO:0007669"/>
    <property type="project" value="UniProtKB-SubCell"/>
</dbReference>
<comment type="catalytic activity">
    <reaction evidence="13">
        <text>L-threonyl-[protein] + ATP = O-phospho-L-threonyl-[protein] + ADP + H(+)</text>
        <dbReference type="Rhea" id="RHEA:46608"/>
        <dbReference type="Rhea" id="RHEA-COMP:11060"/>
        <dbReference type="Rhea" id="RHEA-COMP:11605"/>
        <dbReference type="ChEBI" id="CHEBI:15378"/>
        <dbReference type="ChEBI" id="CHEBI:30013"/>
        <dbReference type="ChEBI" id="CHEBI:30616"/>
        <dbReference type="ChEBI" id="CHEBI:61977"/>
        <dbReference type="ChEBI" id="CHEBI:456216"/>
        <dbReference type="EC" id="2.7.11.1"/>
    </reaction>
</comment>
<organism evidence="18 19">
    <name type="scientific">Pycnococcus provasolii</name>
    <dbReference type="NCBI Taxonomy" id="41880"/>
    <lineage>
        <taxon>Eukaryota</taxon>
        <taxon>Viridiplantae</taxon>
        <taxon>Chlorophyta</taxon>
        <taxon>Pseudoscourfieldiophyceae</taxon>
        <taxon>Pseudoscourfieldiales</taxon>
        <taxon>Pycnococcaceae</taxon>
        <taxon>Pycnococcus</taxon>
    </lineage>
</organism>
<dbReference type="SUPFAM" id="SSF56112">
    <property type="entry name" value="Protein kinase-like (PK-like)"/>
    <property type="match status" value="1"/>
</dbReference>
<gene>
    <name evidence="18" type="ORF">PPROV_000818800</name>
</gene>
<feature type="domain" description="EF-hand" evidence="17">
    <location>
        <begin position="528"/>
        <end position="563"/>
    </location>
</feature>
<dbReference type="InterPro" id="IPR008271">
    <property type="entry name" value="Ser/Thr_kinase_AS"/>
</dbReference>
<comment type="caution">
    <text evidence="18">The sequence shown here is derived from an EMBL/GenBank/DDBJ whole genome shotgun (WGS) entry which is preliminary data.</text>
</comment>
<dbReference type="OrthoDB" id="40902at2759"/>
<evidence type="ECO:0000256" key="12">
    <source>
        <dbReference type="ARBA" id="ARBA00023288"/>
    </source>
</evidence>
<dbReference type="PROSITE" id="PS00108">
    <property type="entry name" value="PROTEIN_KINASE_ST"/>
    <property type="match status" value="1"/>
</dbReference>
<comment type="subcellular location">
    <subcellularLocation>
        <location evidence="1">Membrane</location>
        <topology evidence="1">Lipid-anchor</topology>
    </subcellularLocation>
</comment>
<dbReference type="SMART" id="SM00220">
    <property type="entry name" value="S_TKc"/>
    <property type="match status" value="1"/>
</dbReference>
<evidence type="ECO:0000256" key="8">
    <source>
        <dbReference type="ARBA" id="ARBA00022741"/>
    </source>
</evidence>
<evidence type="ECO:0000256" key="15">
    <source>
        <dbReference type="SAM" id="MobiDB-lite"/>
    </source>
</evidence>
<feature type="domain" description="EF-hand" evidence="17">
    <location>
        <begin position="452"/>
        <end position="487"/>
    </location>
</feature>
<proteinExistence type="predicted"/>
<dbReference type="Proteomes" id="UP000660262">
    <property type="component" value="Unassembled WGS sequence"/>
</dbReference>
<evidence type="ECO:0000259" key="16">
    <source>
        <dbReference type="PROSITE" id="PS50011"/>
    </source>
</evidence>
<evidence type="ECO:0000256" key="6">
    <source>
        <dbReference type="ARBA" id="ARBA00022723"/>
    </source>
</evidence>
<keyword evidence="10" id="KW-0106">Calcium</keyword>
<reference evidence="18" key="1">
    <citation type="submission" date="2020-10" db="EMBL/GenBank/DDBJ databases">
        <title>Unveiling of a novel bifunctional photoreceptor, Dualchrome1, isolated from a cosmopolitan green alga.</title>
        <authorList>
            <person name="Suzuki S."/>
            <person name="Kawachi M."/>
        </authorList>
    </citation>
    <scope>NUCLEOTIDE SEQUENCE</scope>
    <source>
        <strain evidence="18">NIES 2893</strain>
    </source>
</reference>
<evidence type="ECO:0000256" key="3">
    <source>
        <dbReference type="ARBA" id="ARBA00022527"/>
    </source>
</evidence>
<dbReference type="InterPro" id="IPR011009">
    <property type="entry name" value="Kinase-like_dom_sf"/>
</dbReference>
<dbReference type="Gene3D" id="3.30.200.20">
    <property type="entry name" value="Phosphorylase Kinase, domain 1"/>
    <property type="match status" value="1"/>
</dbReference>
<keyword evidence="6" id="KW-0479">Metal-binding</keyword>
<dbReference type="Pfam" id="PF13499">
    <property type="entry name" value="EF-hand_7"/>
    <property type="match status" value="2"/>
</dbReference>
<evidence type="ECO:0000256" key="14">
    <source>
        <dbReference type="ARBA" id="ARBA00048679"/>
    </source>
</evidence>